<evidence type="ECO:0000256" key="1">
    <source>
        <dbReference type="ARBA" id="ARBA00022553"/>
    </source>
</evidence>
<feature type="domain" description="HMG box" evidence="8">
    <location>
        <begin position="161"/>
        <end position="216"/>
    </location>
</feature>
<dbReference type="InterPro" id="IPR052412">
    <property type="entry name" value="CC-Dev_Transcription_Reg"/>
</dbReference>
<dbReference type="InterPro" id="IPR058607">
    <property type="entry name" value="HMG-box_Cic-like"/>
</dbReference>
<dbReference type="InterPro" id="IPR036910">
    <property type="entry name" value="HMG_box_dom_sf"/>
</dbReference>
<evidence type="ECO:0000256" key="7">
    <source>
        <dbReference type="SAM" id="MobiDB-lite"/>
    </source>
</evidence>
<dbReference type="AlphaFoldDB" id="A0AAV4N329"/>
<organism evidence="9 10">
    <name type="scientific">Caerostris extrusa</name>
    <name type="common">Bark spider</name>
    <name type="synonym">Caerostris bankana</name>
    <dbReference type="NCBI Taxonomy" id="172846"/>
    <lineage>
        <taxon>Eukaryota</taxon>
        <taxon>Metazoa</taxon>
        <taxon>Ecdysozoa</taxon>
        <taxon>Arthropoda</taxon>
        <taxon>Chelicerata</taxon>
        <taxon>Arachnida</taxon>
        <taxon>Araneae</taxon>
        <taxon>Araneomorphae</taxon>
        <taxon>Entelegynae</taxon>
        <taxon>Araneoidea</taxon>
        <taxon>Araneidae</taxon>
        <taxon>Caerostris</taxon>
    </lineage>
</organism>
<reference evidence="9 10" key="1">
    <citation type="submission" date="2021-06" db="EMBL/GenBank/DDBJ databases">
        <title>Caerostris extrusa draft genome.</title>
        <authorList>
            <person name="Kono N."/>
            <person name="Arakawa K."/>
        </authorList>
    </citation>
    <scope>NUCLEOTIDE SEQUENCE [LARGE SCALE GENOMIC DNA]</scope>
</reference>
<sequence>MSSGNYVTNYLVPNSVQENKTVELDYTKYIPGDIRLPNDKDTKIECPQPLTPIQLLPIMPIPSSPEKKDISPDNGKNTSTWNDARPIPVFPWHSLVPFLTRNSSSNSNSESKPSTDNTMKEPAPPEPEEGDDDVFVTSENLPMDITDSTDKRRSQSLSAKRHRALVHQRHPNQDNRTVSKILGEWWYALEPERKQKYHDLAFEVKEAHFKAYPNWKWCSRDRKKSSTSSAPKDNQKSSGNDDISAPSTSFGTFLLLLVI</sequence>
<feature type="region of interest" description="Disordered" evidence="7">
    <location>
        <begin position="55"/>
        <end position="83"/>
    </location>
</feature>
<keyword evidence="4" id="KW-0804">Transcription</keyword>
<dbReference type="PANTHER" id="PTHR13059:SF13">
    <property type="entry name" value="PROTEIN CAPICUA HOMOLOG"/>
    <property type="match status" value="1"/>
</dbReference>
<dbReference type="PROSITE" id="PS50118">
    <property type="entry name" value="HMG_BOX_2"/>
    <property type="match status" value="1"/>
</dbReference>
<dbReference type="SUPFAM" id="SSF47095">
    <property type="entry name" value="HMG-box"/>
    <property type="match status" value="1"/>
</dbReference>
<feature type="compositionally biased region" description="Polar residues" evidence="7">
    <location>
        <begin position="226"/>
        <end position="248"/>
    </location>
</feature>
<evidence type="ECO:0000256" key="3">
    <source>
        <dbReference type="ARBA" id="ARBA00023125"/>
    </source>
</evidence>
<dbReference type="EMBL" id="BPLR01002870">
    <property type="protein sequence ID" value="GIX78818.1"/>
    <property type="molecule type" value="Genomic_DNA"/>
</dbReference>
<feature type="region of interest" description="Disordered" evidence="7">
    <location>
        <begin position="100"/>
        <end position="172"/>
    </location>
</feature>
<dbReference type="PANTHER" id="PTHR13059">
    <property type="entry name" value="HMG-BOX TRANSCRIPTION FACTOR BBX"/>
    <property type="match status" value="1"/>
</dbReference>
<evidence type="ECO:0000256" key="2">
    <source>
        <dbReference type="ARBA" id="ARBA00023015"/>
    </source>
</evidence>
<dbReference type="Gene3D" id="1.10.30.10">
    <property type="entry name" value="High mobility group box domain"/>
    <property type="match status" value="1"/>
</dbReference>
<dbReference type="Pfam" id="PF00505">
    <property type="entry name" value="HMG_box"/>
    <property type="match status" value="1"/>
</dbReference>
<evidence type="ECO:0000256" key="6">
    <source>
        <dbReference type="PROSITE-ProRule" id="PRU00267"/>
    </source>
</evidence>
<keyword evidence="2" id="KW-0805">Transcription regulation</keyword>
<keyword evidence="5 6" id="KW-0539">Nucleus</keyword>
<dbReference type="CDD" id="cd21990">
    <property type="entry name" value="HMG-box_CIC-like"/>
    <property type="match status" value="1"/>
</dbReference>
<feature type="region of interest" description="Disordered" evidence="7">
    <location>
        <begin position="221"/>
        <end position="248"/>
    </location>
</feature>
<evidence type="ECO:0000313" key="9">
    <source>
        <dbReference type="EMBL" id="GIX78818.1"/>
    </source>
</evidence>
<dbReference type="GO" id="GO:0000977">
    <property type="term" value="F:RNA polymerase II transcription regulatory region sequence-specific DNA binding"/>
    <property type="evidence" value="ECO:0007669"/>
    <property type="project" value="TreeGrafter"/>
</dbReference>
<feature type="compositionally biased region" description="Low complexity" evidence="7">
    <location>
        <begin position="102"/>
        <end position="111"/>
    </location>
</feature>
<dbReference type="InterPro" id="IPR009071">
    <property type="entry name" value="HMG_box_dom"/>
</dbReference>
<keyword evidence="1" id="KW-0597">Phosphoprotein</keyword>
<accession>A0AAV4N329</accession>
<evidence type="ECO:0000256" key="4">
    <source>
        <dbReference type="ARBA" id="ARBA00023163"/>
    </source>
</evidence>
<evidence type="ECO:0000313" key="10">
    <source>
        <dbReference type="Proteomes" id="UP001054945"/>
    </source>
</evidence>
<name>A0AAV4N329_CAEEX</name>
<dbReference type="GO" id="GO:0005634">
    <property type="term" value="C:nucleus"/>
    <property type="evidence" value="ECO:0007669"/>
    <property type="project" value="UniProtKB-UniRule"/>
</dbReference>
<evidence type="ECO:0000259" key="8">
    <source>
        <dbReference type="PROSITE" id="PS50118"/>
    </source>
</evidence>
<gene>
    <name evidence="9" type="primary">CIC</name>
    <name evidence="9" type="ORF">CEXT_46981</name>
</gene>
<keyword evidence="10" id="KW-1185">Reference proteome</keyword>
<proteinExistence type="predicted"/>
<keyword evidence="3 6" id="KW-0238">DNA-binding</keyword>
<evidence type="ECO:0000256" key="5">
    <source>
        <dbReference type="ARBA" id="ARBA00023242"/>
    </source>
</evidence>
<feature type="compositionally biased region" description="Basic residues" evidence="7">
    <location>
        <begin position="159"/>
        <end position="170"/>
    </location>
</feature>
<protein>
    <submittedName>
        <fullName evidence="9">Protein capicua homolog</fullName>
    </submittedName>
</protein>
<feature type="DNA-binding region" description="HMG box" evidence="6">
    <location>
        <begin position="161"/>
        <end position="216"/>
    </location>
</feature>
<dbReference type="GO" id="GO:0000981">
    <property type="term" value="F:DNA-binding transcription factor activity, RNA polymerase II-specific"/>
    <property type="evidence" value="ECO:0007669"/>
    <property type="project" value="TreeGrafter"/>
</dbReference>
<comment type="caution">
    <text evidence="9">The sequence shown here is derived from an EMBL/GenBank/DDBJ whole genome shotgun (WGS) entry which is preliminary data.</text>
</comment>
<dbReference type="Proteomes" id="UP001054945">
    <property type="component" value="Unassembled WGS sequence"/>
</dbReference>